<name>A0ABR2VXL7_9FUNG</name>
<evidence type="ECO:0000256" key="1">
    <source>
        <dbReference type="SAM" id="MobiDB-lite"/>
    </source>
</evidence>
<comment type="caution">
    <text evidence="2">The sequence shown here is derived from an EMBL/GenBank/DDBJ whole genome shotgun (WGS) entry which is preliminary data.</text>
</comment>
<dbReference type="EMBL" id="JASJQH010007488">
    <property type="protein sequence ID" value="KAK9708397.1"/>
    <property type="molecule type" value="Genomic_DNA"/>
</dbReference>
<evidence type="ECO:0000313" key="2">
    <source>
        <dbReference type="EMBL" id="KAK9708397.1"/>
    </source>
</evidence>
<evidence type="ECO:0000313" key="3">
    <source>
        <dbReference type="Proteomes" id="UP001479436"/>
    </source>
</evidence>
<feature type="non-terminal residue" evidence="2">
    <location>
        <position position="101"/>
    </location>
</feature>
<organism evidence="2 3">
    <name type="scientific">Basidiobolus ranarum</name>
    <dbReference type="NCBI Taxonomy" id="34480"/>
    <lineage>
        <taxon>Eukaryota</taxon>
        <taxon>Fungi</taxon>
        <taxon>Fungi incertae sedis</taxon>
        <taxon>Zoopagomycota</taxon>
        <taxon>Entomophthoromycotina</taxon>
        <taxon>Basidiobolomycetes</taxon>
        <taxon>Basidiobolales</taxon>
        <taxon>Basidiobolaceae</taxon>
        <taxon>Basidiobolus</taxon>
    </lineage>
</organism>
<keyword evidence="3" id="KW-1185">Reference proteome</keyword>
<gene>
    <name evidence="2" type="ORF">K7432_009664</name>
</gene>
<proteinExistence type="predicted"/>
<dbReference type="Proteomes" id="UP001479436">
    <property type="component" value="Unassembled WGS sequence"/>
</dbReference>
<sequence>MNEIPKVLVNRLTECARNSTVRTGVIEMGLRGWRPRSRGLESTTPTTLGSLVSVATSNPMTTAAIPASTTPAATTHSSGATHTTRTTHSSATATTATTTSS</sequence>
<accession>A0ABR2VXL7</accession>
<feature type="region of interest" description="Disordered" evidence="1">
    <location>
        <begin position="64"/>
        <end position="101"/>
    </location>
</feature>
<protein>
    <submittedName>
        <fullName evidence="2">Uncharacterized protein</fullName>
    </submittedName>
</protein>
<reference evidence="2 3" key="1">
    <citation type="submission" date="2023-04" db="EMBL/GenBank/DDBJ databases">
        <title>Genome of Basidiobolus ranarum AG-B5.</title>
        <authorList>
            <person name="Stajich J.E."/>
            <person name="Carter-House D."/>
            <person name="Gryganskyi A."/>
        </authorList>
    </citation>
    <scope>NUCLEOTIDE SEQUENCE [LARGE SCALE GENOMIC DNA]</scope>
    <source>
        <strain evidence="2 3">AG-B5</strain>
    </source>
</reference>